<reference evidence="1" key="1">
    <citation type="journal article" date="2014" name="Int. J. Syst. Evol. Microbiol.">
        <title>Complete genome sequence of Corynebacterium casei LMG S-19264T (=DSM 44701T), isolated from a smear-ripened cheese.</title>
        <authorList>
            <consortium name="US DOE Joint Genome Institute (JGI-PGF)"/>
            <person name="Walter F."/>
            <person name="Albersmeier A."/>
            <person name="Kalinowski J."/>
            <person name="Ruckert C."/>
        </authorList>
    </citation>
    <scope>NUCLEOTIDE SEQUENCE</scope>
    <source>
        <strain evidence="1">CCM 7897</strain>
    </source>
</reference>
<comment type="caution">
    <text evidence="1">The sequence shown here is derived from an EMBL/GenBank/DDBJ whole genome shotgun (WGS) entry which is preliminary data.</text>
</comment>
<gene>
    <name evidence="1" type="ORF">GCM10007301_37960</name>
</gene>
<reference evidence="1" key="2">
    <citation type="submission" date="2020-09" db="EMBL/GenBank/DDBJ databases">
        <authorList>
            <person name="Sun Q."/>
            <person name="Sedlacek I."/>
        </authorList>
    </citation>
    <scope>NUCLEOTIDE SEQUENCE</scope>
    <source>
        <strain evidence="1">CCM 7897</strain>
    </source>
</reference>
<dbReference type="RefSeq" id="WP_188581437.1">
    <property type="nucleotide sequence ID" value="NZ_BMCT01000005.1"/>
</dbReference>
<dbReference type="AlphaFoldDB" id="A0A917C6L0"/>
<evidence type="ECO:0000313" key="2">
    <source>
        <dbReference type="Proteomes" id="UP000606044"/>
    </source>
</evidence>
<protein>
    <submittedName>
        <fullName evidence="1">Uncharacterized protein</fullName>
    </submittedName>
</protein>
<organism evidence="1 2">
    <name type="scientific">Azorhizobium oxalatiphilum</name>
    <dbReference type="NCBI Taxonomy" id="980631"/>
    <lineage>
        <taxon>Bacteria</taxon>
        <taxon>Pseudomonadati</taxon>
        <taxon>Pseudomonadota</taxon>
        <taxon>Alphaproteobacteria</taxon>
        <taxon>Hyphomicrobiales</taxon>
        <taxon>Xanthobacteraceae</taxon>
        <taxon>Azorhizobium</taxon>
    </lineage>
</organism>
<proteinExistence type="predicted"/>
<sequence>MSISSLKTFLENLGLEPGQLGTLENVFSSADALMAYAASRGCGLEMNEAEALIAQARDQMPPREAEPLSDESLDVVNGAGWRHVHMS</sequence>
<dbReference type="Proteomes" id="UP000606044">
    <property type="component" value="Unassembled WGS sequence"/>
</dbReference>
<evidence type="ECO:0000313" key="1">
    <source>
        <dbReference type="EMBL" id="GGF74512.1"/>
    </source>
</evidence>
<accession>A0A917C6L0</accession>
<dbReference type="EMBL" id="BMCT01000005">
    <property type="protein sequence ID" value="GGF74512.1"/>
    <property type="molecule type" value="Genomic_DNA"/>
</dbReference>
<name>A0A917C6L0_9HYPH</name>
<keyword evidence="2" id="KW-1185">Reference proteome</keyword>